<dbReference type="RefSeq" id="WP_074928591.1">
    <property type="nucleotide sequence ID" value="NZ_FPBL01000006.1"/>
</dbReference>
<accession>A0A1I7HWV5</accession>
<evidence type="ECO:0000313" key="1">
    <source>
        <dbReference type="EMBL" id="SFU65204.1"/>
    </source>
</evidence>
<sequence>MNSWYSSRFSLLRIESWESEFTVFQPESEKTHFLNEMGLQILVMLDQSPTSLEVLCRKLSEYFTLQPDAQFLRQVAQILQRYEALGLIERVKESE</sequence>
<reference evidence="1 2" key="1">
    <citation type="submission" date="2016-10" db="EMBL/GenBank/DDBJ databases">
        <authorList>
            <person name="de Groot N.N."/>
        </authorList>
    </citation>
    <scope>NUCLEOTIDE SEQUENCE [LARGE SCALE GENOMIC DNA]</scope>
    <source>
        <strain evidence="1 2">Nm24</strain>
    </source>
</reference>
<dbReference type="Pfam" id="PF05402">
    <property type="entry name" value="PqqD"/>
    <property type="match status" value="1"/>
</dbReference>
<dbReference type="InterPro" id="IPR041881">
    <property type="entry name" value="PqqD_sf"/>
</dbReference>
<evidence type="ECO:0000313" key="2">
    <source>
        <dbReference type="Proteomes" id="UP000183926"/>
    </source>
</evidence>
<name>A0A1I7HWV5_9PROT</name>
<dbReference type="Proteomes" id="UP000183926">
    <property type="component" value="Unassembled WGS sequence"/>
</dbReference>
<gene>
    <name evidence="1" type="ORF">SAMN05216339_10665</name>
</gene>
<dbReference type="InterPro" id="IPR008792">
    <property type="entry name" value="PQQD"/>
</dbReference>
<dbReference type="AlphaFoldDB" id="A0A1I7HWV5"/>
<dbReference type="InterPro" id="IPR027599">
    <property type="entry name" value="PqqD-rel_X"/>
</dbReference>
<dbReference type="Gene3D" id="1.10.10.1150">
    <property type="entry name" value="Coenzyme PQQ synthesis protein D (PqqD)"/>
    <property type="match status" value="1"/>
</dbReference>
<dbReference type="EMBL" id="FPBL01000006">
    <property type="protein sequence ID" value="SFU65204.1"/>
    <property type="molecule type" value="Genomic_DNA"/>
</dbReference>
<proteinExistence type="predicted"/>
<organism evidence="1 2">
    <name type="scientific">Nitrosomonas eutropha</name>
    <dbReference type="NCBI Taxonomy" id="916"/>
    <lineage>
        <taxon>Bacteria</taxon>
        <taxon>Pseudomonadati</taxon>
        <taxon>Pseudomonadota</taxon>
        <taxon>Betaproteobacteria</taxon>
        <taxon>Nitrosomonadales</taxon>
        <taxon>Nitrosomonadaceae</taxon>
        <taxon>Nitrosomonas</taxon>
    </lineage>
</organism>
<dbReference type="OrthoDB" id="8547634at2"/>
<protein>
    <submittedName>
        <fullName evidence="1">PqqD family protein, HPr-rel-A system</fullName>
    </submittedName>
</protein>
<dbReference type="NCBIfam" id="TIGR04353">
    <property type="entry name" value="PqqD_rel_X"/>
    <property type="match status" value="1"/>
</dbReference>